<name>A0ABD5SFY4_9EURY</name>
<reference evidence="1 2" key="1">
    <citation type="journal article" date="2019" name="Int. J. Syst. Evol. Microbiol.">
        <title>The Global Catalogue of Microorganisms (GCM) 10K type strain sequencing project: providing services to taxonomists for standard genome sequencing and annotation.</title>
        <authorList>
            <consortium name="The Broad Institute Genomics Platform"/>
            <consortium name="The Broad Institute Genome Sequencing Center for Infectious Disease"/>
            <person name="Wu L."/>
            <person name="Ma J."/>
        </authorList>
    </citation>
    <scope>NUCLEOTIDE SEQUENCE [LARGE SCALE GENOMIC DNA]</scope>
    <source>
        <strain evidence="1 2">LMG 29247</strain>
    </source>
</reference>
<gene>
    <name evidence="1" type="ORF">ACFQE6_02255</name>
</gene>
<evidence type="ECO:0000313" key="2">
    <source>
        <dbReference type="Proteomes" id="UP001596383"/>
    </source>
</evidence>
<sequence>MAIDLADELSWRFAINETDFLFCEPFWELDQEFVVIELAKQLPRQLGFRLIGFPIILRSWAKVSYSSYSVIARSGIAPRDKLTLDTDIG</sequence>
<accession>A0ABD5SFY4</accession>
<protein>
    <submittedName>
        <fullName evidence="1">Uncharacterized protein</fullName>
    </submittedName>
</protein>
<dbReference type="Proteomes" id="UP001596383">
    <property type="component" value="Unassembled WGS sequence"/>
</dbReference>
<dbReference type="AlphaFoldDB" id="A0ABD5SFY4"/>
<proteinExistence type="predicted"/>
<dbReference type="EMBL" id="JBHSWV010000034">
    <property type="protein sequence ID" value="MFC6763922.1"/>
    <property type="molecule type" value="Genomic_DNA"/>
</dbReference>
<comment type="caution">
    <text evidence="1">The sequence shown here is derived from an EMBL/GenBank/DDBJ whole genome shotgun (WGS) entry which is preliminary data.</text>
</comment>
<keyword evidence="2" id="KW-1185">Reference proteome</keyword>
<organism evidence="1 2">
    <name type="scientific">Natrinema soli</name>
    <dbReference type="NCBI Taxonomy" id="1930624"/>
    <lineage>
        <taxon>Archaea</taxon>
        <taxon>Methanobacteriati</taxon>
        <taxon>Methanobacteriota</taxon>
        <taxon>Stenosarchaea group</taxon>
        <taxon>Halobacteria</taxon>
        <taxon>Halobacteriales</taxon>
        <taxon>Natrialbaceae</taxon>
        <taxon>Natrinema</taxon>
    </lineage>
</organism>
<evidence type="ECO:0000313" key="1">
    <source>
        <dbReference type="EMBL" id="MFC6763922.1"/>
    </source>
</evidence>
<dbReference type="RefSeq" id="WP_273737026.1">
    <property type="nucleotide sequence ID" value="NZ_JAQIVI010000034.1"/>
</dbReference>